<dbReference type="HOGENOM" id="CLU_100715_4_2_4"/>
<dbReference type="CDD" id="cd00448">
    <property type="entry name" value="YjgF_YER057c_UK114_family"/>
    <property type="match status" value="1"/>
</dbReference>
<proteinExistence type="inferred from homology"/>
<dbReference type="InterPro" id="IPR035959">
    <property type="entry name" value="RutC-like_sf"/>
</dbReference>
<name>A0A0C5J8G1_9PROT</name>
<keyword evidence="3" id="KW-1185">Reference proteome</keyword>
<dbReference type="STRING" id="1565605.PG1C_04600"/>
<dbReference type="PANTHER" id="PTHR11803">
    <property type="entry name" value="2-IMINOBUTANOATE/2-IMINOPROPANOATE DEAMINASE RIDA"/>
    <property type="match status" value="1"/>
</dbReference>
<dbReference type="EMBL" id="CP010554">
    <property type="protein sequence ID" value="AJP47939.1"/>
    <property type="molecule type" value="Genomic_DNA"/>
</dbReference>
<evidence type="ECO:0000256" key="1">
    <source>
        <dbReference type="ARBA" id="ARBA00010552"/>
    </source>
</evidence>
<accession>A0A0C5J8G1</accession>
<dbReference type="RefSeq" id="WP_202636246.1">
    <property type="nucleotide sequence ID" value="NZ_CP010554.1"/>
</dbReference>
<dbReference type="GO" id="GO:0005829">
    <property type="term" value="C:cytosol"/>
    <property type="evidence" value="ECO:0007669"/>
    <property type="project" value="TreeGrafter"/>
</dbReference>
<dbReference type="PANTHER" id="PTHR11803:SF58">
    <property type="entry name" value="PROTEIN HMF1-RELATED"/>
    <property type="match status" value="1"/>
</dbReference>
<dbReference type="SUPFAM" id="SSF55298">
    <property type="entry name" value="YjgF-like"/>
    <property type="match status" value="1"/>
</dbReference>
<evidence type="ECO:0000313" key="3">
    <source>
        <dbReference type="Proteomes" id="UP000061603"/>
    </source>
</evidence>
<organism evidence="2 3">
    <name type="scientific">Rugosibacter aromaticivorans</name>
    <dbReference type="NCBI Taxonomy" id="1565605"/>
    <lineage>
        <taxon>Bacteria</taxon>
        <taxon>Pseudomonadati</taxon>
        <taxon>Pseudomonadota</taxon>
        <taxon>Betaproteobacteria</taxon>
        <taxon>Nitrosomonadales</taxon>
        <taxon>Sterolibacteriaceae</taxon>
        <taxon>Rugosibacter</taxon>
    </lineage>
</organism>
<comment type="similarity">
    <text evidence="1">Belongs to the RutC family.</text>
</comment>
<reference evidence="2 3" key="1">
    <citation type="journal article" date="2015" name="Genome Announc.">
        <title>Complete Genome Sequence of a Novel Bacterium within the Family Rhodocyclaceae That Degrades Polycyclic Aromatic Hydrocarbons.</title>
        <authorList>
            <person name="Singleton D.R."/>
            <person name="Dickey A.N."/>
            <person name="Scholl E.H."/>
            <person name="Wright F.A."/>
            <person name="Aitken M.D."/>
        </authorList>
    </citation>
    <scope>NUCLEOTIDE SEQUENCE [LARGE SCALE GENOMIC DNA]</scope>
    <source>
        <strain evidence="3">PG1-Ca6</strain>
    </source>
</reference>
<evidence type="ECO:0000313" key="2">
    <source>
        <dbReference type="EMBL" id="AJP47939.1"/>
    </source>
</evidence>
<protein>
    <submittedName>
        <fullName evidence="2">Uncharacterized protein</fullName>
    </submittedName>
</protein>
<dbReference type="AlphaFoldDB" id="A0A0C5J8G1"/>
<dbReference type="Pfam" id="PF01042">
    <property type="entry name" value="Ribonuc_L-PSP"/>
    <property type="match status" value="1"/>
</dbReference>
<dbReference type="InterPro" id="IPR006175">
    <property type="entry name" value="YjgF/YER057c/UK114"/>
</dbReference>
<sequence length="133" mass="14093">MVKVTACNPSALAPAKAFTHALAVEGAQRWVFISGQVALDVTGQVIAPGDLFAQLEATLQNLGHALHAAGATFRDLVKVTIFVVDLDPDDLARIREVRSRYLPQDPPIAITLVGVAQLAFPGLRIEIEGTAAL</sequence>
<dbReference type="Proteomes" id="UP000061603">
    <property type="component" value="Chromosome"/>
</dbReference>
<dbReference type="Gene3D" id="3.30.1330.40">
    <property type="entry name" value="RutC-like"/>
    <property type="match status" value="1"/>
</dbReference>
<dbReference type="KEGG" id="rbu:PG1C_04600"/>
<gene>
    <name evidence="2" type="ORF">PG1C_04600</name>
</gene>
<dbReference type="GO" id="GO:0019239">
    <property type="term" value="F:deaminase activity"/>
    <property type="evidence" value="ECO:0007669"/>
    <property type="project" value="TreeGrafter"/>
</dbReference>